<dbReference type="GO" id="GO:0010431">
    <property type="term" value="P:seed maturation"/>
    <property type="evidence" value="ECO:0007669"/>
    <property type="project" value="UniProtKB-ARBA"/>
</dbReference>
<dbReference type="RefSeq" id="XP_030513522.1">
    <property type="nucleotide sequence ID" value="XM_030657662.2"/>
</dbReference>
<reference evidence="9" key="1">
    <citation type="submission" date="2025-05" db="UniProtKB">
        <authorList>
            <consortium name="RefSeq"/>
        </authorList>
    </citation>
    <scope>NUCLEOTIDE SEQUENCE [LARGE SCALE GENOMIC DNA]</scope>
</reference>
<comment type="subunit">
    <text evidence="6">Hexamer; each subunit is composed of an acidic and a basic chain derived from a single precursor and linked by a disulfide bond.</text>
</comment>
<sequence>MASSPSSSLLLSLGLLALLAGLHGCSAHFSRASGQGIWPLGRHPQQRQRHQLRFRTECRLDRLYPQEPSRRIEAEAGFTELWDEEDEQFACAGAAALRHVIRRNGLLLPSYTNAPKLMYVVQGNGLHGAVIPGCPETYQEDESRYQGRGQGLRGEESEQRGDRHQKVRFIREGDVIAIPAGVTHWTYNRGQSDLVLVSVLNTANEENQLDENIRKFFVAGNPQQYQQQGGRSRRWERQGRRGQRGGRQEQQEESFGNIFNGFDDDLLSDSFNVDNELARRLRGQDDQRGHIVEVQDDLQILSPRYDGGEEAEREREREREREGRRRRDRFNNPGNSTSEDDASDNGLEETLCTLRLRENIDNPERADIYNPRGGRITTLNSFSLPILSYVQLSAERGVLYRNGLVAPHYYLNSHGLIYVIRGSARLQVVGDLGQMAFDGELREGQFLVIPQNFVAIKRANEQGFEWIGFRTNDMATVSPLAGRLSVFRSLPEEVIQNAYDVSREDARRLKYNREELTVFSPGSGYRGRN</sequence>
<evidence type="ECO:0000313" key="9">
    <source>
        <dbReference type="Proteomes" id="UP000827889"/>
    </source>
</evidence>
<feature type="compositionally biased region" description="Basic and acidic residues" evidence="7">
    <location>
        <begin position="153"/>
        <end position="164"/>
    </location>
</feature>
<feature type="signal peptide" evidence="6">
    <location>
        <begin position="1"/>
        <end position="27"/>
    </location>
</feature>
<dbReference type="InterPro" id="IPR022379">
    <property type="entry name" value="11S_seedstore_CS"/>
</dbReference>
<dbReference type="InterPro" id="IPR050253">
    <property type="entry name" value="Seed_Storage-Functional"/>
</dbReference>
<reference evidence="10" key="2">
    <citation type="submission" date="2025-08" db="UniProtKB">
        <authorList>
            <consortium name="RefSeq"/>
        </authorList>
    </citation>
    <scope>IDENTIFICATION</scope>
    <source>
        <tissue evidence="10">Leaf</tissue>
    </source>
</reference>
<keyword evidence="5 6" id="KW-1015">Disulfide bond</keyword>
<feature type="compositionally biased region" description="Basic and acidic residues" evidence="7">
    <location>
        <begin position="306"/>
        <end position="325"/>
    </location>
</feature>
<feature type="domain" description="Cupin type-1" evidence="8">
    <location>
        <begin position="61"/>
        <end position="279"/>
    </location>
</feature>
<organism evidence="9 10">
    <name type="scientific">Rhodamnia argentea</name>
    <dbReference type="NCBI Taxonomy" id="178133"/>
    <lineage>
        <taxon>Eukaryota</taxon>
        <taxon>Viridiplantae</taxon>
        <taxon>Streptophyta</taxon>
        <taxon>Embryophyta</taxon>
        <taxon>Tracheophyta</taxon>
        <taxon>Spermatophyta</taxon>
        <taxon>Magnoliopsida</taxon>
        <taxon>eudicotyledons</taxon>
        <taxon>Gunneridae</taxon>
        <taxon>Pentapetalae</taxon>
        <taxon>rosids</taxon>
        <taxon>malvids</taxon>
        <taxon>Myrtales</taxon>
        <taxon>Myrtaceae</taxon>
        <taxon>Myrtoideae</taxon>
        <taxon>Myrteae</taxon>
        <taxon>Australasian group</taxon>
        <taxon>Rhodamnia</taxon>
    </lineage>
</organism>
<keyword evidence="2 6" id="KW-0732">Signal</keyword>
<dbReference type="InterPro" id="IPR006045">
    <property type="entry name" value="Cupin_1"/>
</dbReference>
<evidence type="ECO:0000256" key="5">
    <source>
        <dbReference type="ARBA" id="ARBA00023157"/>
    </source>
</evidence>
<evidence type="ECO:0000256" key="1">
    <source>
        <dbReference type="ARBA" id="ARBA00007178"/>
    </source>
</evidence>
<dbReference type="SUPFAM" id="SSF51182">
    <property type="entry name" value="RmlC-like cupins"/>
    <property type="match status" value="1"/>
</dbReference>
<feature type="region of interest" description="Disordered" evidence="7">
    <location>
        <begin position="221"/>
        <end position="259"/>
    </location>
</feature>
<dbReference type="CDD" id="cd02242">
    <property type="entry name" value="cupin_11S_legumin_N"/>
    <property type="match status" value="1"/>
</dbReference>
<evidence type="ECO:0000256" key="4">
    <source>
        <dbReference type="ARBA" id="ARBA00023129"/>
    </source>
</evidence>
<comment type="similarity">
    <text evidence="1 6">Belongs to the 11S seed storage protein (globulins) family.</text>
</comment>
<dbReference type="InterPro" id="IPR011051">
    <property type="entry name" value="RmlC_Cupin_sf"/>
</dbReference>
<dbReference type="Gene3D" id="2.60.120.10">
    <property type="entry name" value="Jelly Rolls"/>
    <property type="match status" value="2"/>
</dbReference>
<evidence type="ECO:0000256" key="7">
    <source>
        <dbReference type="SAM" id="MobiDB-lite"/>
    </source>
</evidence>
<dbReference type="InterPro" id="IPR014710">
    <property type="entry name" value="RmlC-like_jellyroll"/>
</dbReference>
<feature type="domain" description="Cupin type-1" evidence="8">
    <location>
        <begin position="358"/>
        <end position="507"/>
    </location>
</feature>
<evidence type="ECO:0000313" key="10">
    <source>
        <dbReference type="RefSeq" id="XP_030513522.1"/>
    </source>
</evidence>
<feature type="region of interest" description="Disordered" evidence="7">
    <location>
        <begin position="140"/>
        <end position="164"/>
    </location>
</feature>
<name>A0A8B8MTV6_9MYRT</name>
<dbReference type="PRINTS" id="PR00439">
    <property type="entry name" value="11SGLOBULIN"/>
</dbReference>
<keyword evidence="4 6" id="KW-0708">Seed storage protein</keyword>
<dbReference type="GO" id="GO:0045735">
    <property type="term" value="F:nutrient reservoir activity"/>
    <property type="evidence" value="ECO:0007669"/>
    <property type="project" value="UniProtKB-KW"/>
</dbReference>
<protein>
    <submittedName>
        <fullName evidence="10">11S globulin subunit beta-like</fullName>
    </submittedName>
</protein>
<proteinExistence type="inferred from homology"/>
<evidence type="ECO:0000256" key="3">
    <source>
        <dbReference type="ARBA" id="ARBA00022761"/>
    </source>
</evidence>
<comment type="function">
    <text evidence="6">Seed storage protein.</text>
</comment>
<feature type="chain" id="PRO_5034640870" evidence="6">
    <location>
        <begin position="28"/>
        <end position="529"/>
    </location>
</feature>
<accession>A0A8B8MTV6</accession>
<dbReference type="PROSITE" id="PS00305">
    <property type="entry name" value="11S_SEED_STORAGE"/>
    <property type="match status" value="1"/>
</dbReference>
<keyword evidence="9" id="KW-1185">Reference proteome</keyword>
<dbReference type="KEGG" id="rarg:115727438"/>
<dbReference type="InterPro" id="IPR006044">
    <property type="entry name" value="11S_seedstore_pln"/>
</dbReference>
<dbReference type="PANTHER" id="PTHR31189">
    <property type="entry name" value="OS03G0336100 PROTEIN-RELATED"/>
    <property type="match status" value="1"/>
</dbReference>
<dbReference type="CDD" id="cd02243">
    <property type="entry name" value="cupin_11S_legumin_C"/>
    <property type="match status" value="1"/>
</dbReference>
<feature type="region of interest" description="Disordered" evidence="7">
    <location>
        <begin position="292"/>
        <end position="346"/>
    </location>
</feature>
<dbReference type="OrthoDB" id="2016041at2759"/>
<dbReference type="AlphaFoldDB" id="A0A8B8MTV6"/>
<dbReference type="Proteomes" id="UP000827889">
    <property type="component" value="Chromosome 1"/>
</dbReference>
<dbReference type="FunFam" id="2.60.120.10:FF:000073">
    <property type="entry name" value="Glycinin G1"/>
    <property type="match status" value="1"/>
</dbReference>
<dbReference type="GeneID" id="115727438"/>
<evidence type="ECO:0000256" key="2">
    <source>
        <dbReference type="ARBA" id="ARBA00022729"/>
    </source>
</evidence>
<evidence type="ECO:0000256" key="6">
    <source>
        <dbReference type="RuleBase" id="RU003681"/>
    </source>
</evidence>
<gene>
    <name evidence="10" type="primary">LOC115727438</name>
</gene>
<evidence type="ECO:0000259" key="8">
    <source>
        <dbReference type="SMART" id="SM00835"/>
    </source>
</evidence>
<keyword evidence="3 6" id="KW-0758">Storage protein</keyword>
<dbReference type="PANTHER" id="PTHR31189:SF48">
    <property type="entry name" value="LEGUMIN B"/>
    <property type="match status" value="1"/>
</dbReference>
<dbReference type="SMART" id="SM00835">
    <property type="entry name" value="Cupin_1"/>
    <property type="match status" value="2"/>
</dbReference>
<dbReference type="Pfam" id="PF00190">
    <property type="entry name" value="Cupin_1"/>
    <property type="match status" value="2"/>
</dbReference>